<dbReference type="Proteomes" id="UP000005384">
    <property type="component" value="Unassembled WGS sequence"/>
</dbReference>
<dbReference type="Gene3D" id="1.10.10.60">
    <property type="entry name" value="Homeodomain-like"/>
    <property type="match status" value="1"/>
</dbReference>
<sequence length="180" mass="21718">MERDKLCSKIRDYKNGNRIALNEIISQMTPLVKKFARKCFFMEYDDAFQEFSMVLIEAVSKIRTYENDGQCIVYINTCFKNKYCLLCKNYYIYKEIEELYENKDIPSQIECFSDIIFIIDISRYINQIECDSHKKIAELYLVEGKSDREISETLCISRQYVNRVRRRLLNDLRTEYFMQK</sequence>
<dbReference type="EMBL" id="ADLN01000001">
    <property type="protein sequence ID" value="EHI61585.1"/>
    <property type="molecule type" value="Genomic_DNA"/>
</dbReference>
<dbReference type="RefSeq" id="WP_006778091.1">
    <property type="nucleotide sequence ID" value="NZ_CP040506.1"/>
</dbReference>
<dbReference type="GO" id="GO:0003700">
    <property type="term" value="F:DNA-binding transcription factor activity"/>
    <property type="evidence" value="ECO:0007669"/>
    <property type="project" value="InterPro"/>
</dbReference>
<dbReference type="NCBIfam" id="TIGR02937">
    <property type="entry name" value="sigma70-ECF"/>
    <property type="match status" value="1"/>
</dbReference>
<dbReference type="PATRIC" id="fig|742737.3.peg.35"/>
<evidence type="ECO:0008006" key="3">
    <source>
        <dbReference type="Google" id="ProtNLM"/>
    </source>
</evidence>
<evidence type="ECO:0000313" key="1">
    <source>
        <dbReference type="EMBL" id="EHI61585.1"/>
    </source>
</evidence>
<reference evidence="1 2" key="1">
    <citation type="submission" date="2011-08" db="EMBL/GenBank/DDBJ databases">
        <title>The Genome Sequence of Clostridium hathewayi WAL-18680.</title>
        <authorList>
            <consortium name="The Broad Institute Genome Sequencing Platform"/>
            <person name="Earl A."/>
            <person name="Ward D."/>
            <person name="Feldgarden M."/>
            <person name="Gevers D."/>
            <person name="Finegold S.M."/>
            <person name="Summanen P.H."/>
            <person name="Molitoris D.R."/>
            <person name="Song M."/>
            <person name="Daigneault M."/>
            <person name="Allen-Vercoe E."/>
            <person name="Young S.K."/>
            <person name="Zeng Q."/>
            <person name="Gargeya S."/>
            <person name="Fitzgerald M."/>
            <person name="Haas B."/>
            <person name="Abouelleil A."/>
            <person name="Alvarado L."/>
            <person name="Arachchi H.M."/>
            <person name="Berlin A."/>
            <person name="Brown A."/>
            <person name="Chapman S.B."/>
            <person name="Chen Z."/>
            <person name="Dunbar C."/>
            <person name="Freedman E."/>
            <person name="Gearin G."/>
            <person name="Gellesch M."/>
            <person name="Goldberg J."/>
            <person name="Griggs A."/>
            <person name="Gujja S."/>
            <person name="Heiman D."/>
            <person name="Howarth C."/>
            <person name="Larson L."/>
            <person name="Lui A."/>
            <person name="MacDonald P.J.P."/>
            <person name="Montmayeur A."/>
            <person name="Murphy C."/>
            <person name="Neiman D."/>
            <person name="Pearson M."/>
            <person name="Priest M."/>
            <person name="Roberts A."/>
            <person name="Saif S."/>
            <person name="Shea T."/>
            <person name="Shenoy N."/>
            <person name="Sisk P."/>
            <person name="Stolte C."/>
            <person name="Sykes S."/>
            <person name="Wortman J."/>
            <person name="Nusbaum C."/>
            <person name="Birren B."/>
        </authorList>
    </citation>
    <scope>NUCLEOTIDE SEQUENCE [LARGE SCALE GENOMIC DNA]</scope>
    <source>
        <strain evidence="1 2">WAL-18680</strain>
    </source>
</reference>
<protein>
    <recommendedName>
        <fullName evidence="3">Sigma-70 family RNA polymerase sigma factor</fullName>
    </recommendedName>
</protein>
<accession>G5I946</accession>
<dbReference type="InterPro" id="IPR013324">
    <property type="entry name" value="RNA_pol_sigma_r3/r4-like"/>
</dbReference>
<dbReference type="GeneID" id="93153008"/>
<dbReference type="SUPFAM" id="SSF88659">
    <property type="entry name" value="Sigma3 and sigma4 domains of RNA polymerase sigma factors"/>
    <property type="match status" value="1"/>
</dbReference>
<dbReference type="OrthoDB" id="2046069at2"/>
<evidence type="ECO:0000313" key="2">
    <source>
        <dbReference type="Proteomes" id="UP000005384"/>
    </source>
</evidence>
<dbReference type="InterPro" id="IPR013325">
    <property type="entry name" value="RNA_pol_sigma_r2"/>
</dbReference>
<dbReference type="GO" id="GO:0006352">
    <property type="term" value="P:DNA-templated transcription initiation"/>
    <property type="evidence" value="ECO:0007669"/>
    <property type="project" value="InterPro"/>
</dbReference>
<organism evidence="1 2">
    <name type="scientific">Hungatella hathewayi WAL-18680</name>
    <dbReference type="NCBI Taxonomy" id="742737"/>
    <lineage>
        <taxon>Bacteria</taxon>
        <taxon>Bacillati</taxon>
        <taxon>Bacillota</taxon>
        <taxon>Clostridia</taxon>
        <taxon>Lachnospirales</taxon>
        <taxon>Lachnospiraceae</taxon>
        <taxon>Hungatella</taxon>
    </lineage>
</organism>
<dbReference type="SUPFAM" id="SSF88946">
    <property type="entry name" value="Sigma2 domain of RNA polymerase sigma factors"/>
    <property type="match status" value="1"/>
</dbReference>
<keyword evidence="2" id="KW-1185">Reference proteome</keyword>
<gene>
    <name evidence="1" type="ORF">HMPREF9473_00036</name>
</gene>
<dbReference type="InterPro" id="IPR014284">
    <property type="entry name" value="RNA_pol_sigma-70_dom"/>
</dbReference>
<name>G5I946_9FIRM</name>
<dbReference type="HOGENOM" id="CLU_128089_1_0_9"/>
<dbReference type="AlphaFoldDB" id="G5I946"/>
<proteinExistence type="predicted"/>
<comment type="caution">
    <text evidence="1">The sequence shown here is derived from an EMBL/GenBank/DDBJ whole genome shotgun (WGS) entry which is preliminary data.</text>
</comment>